<dbReference type="EMBL" id="GL348715">
    <property type="protein sequence ID" value="EFH58750.1"/>
    <property type="molecule type" value="Genomic_DNA"/>
</dbReference>
<proteinExistence type="predicted"/>
<dbReference type="AlphaFoldDB" id="D7L5Z3"/>
<sequence length="89" mass="10247">MSRRIPTNLSILSVRYQVNFEFFYLIGSIKSNLRCVIYLIFQFSPETATVAPPPPPVPQYISSDSPKIRNFWFPSTIIMTFATSILTRI</sequence>
<gene>
    <name evidence="1" type="ORF">ARALYDRAFT_896818</name>
</gene>
<accession>D7L5Z3</accession>
<name>D7L5Z3_ARALL</name>
<evidence type="ECO:0000313" key="2">
    <source>
        <dbReference type="Proteomes" id="UP000008694"/>
    </source>
</evidence>
<dbReference type="Gramene" id="scaffold_300788.1">
    <property type="protein sequence ID" value="scaffold_300788.1"/>
    <property type="gene ID" value="scaffold_300788.1"/>
</dbReference>
<protein>
    <submittedName>
        <fullName evidence="1">Uncharacterized protein</fullName>
    </submittedName>
</protein>
<dbReference type="HOGENOM" id="CLU_2457842_0_0_1"/>
<evidence type="ECO:0000313" key="1">
    <source>
        <dbReference type="EMBL" id="EFH58750.1"/>
    </source>
</evidence>
<reference evidence="2" key="1">
    <citation type="journal article" date="2011" name="Nat. Genet.">
        <title>The Arabidopsis lyrata genome sequence and the basis of rapid genome size change.</title>
        <authorList>
            <person name="Hu T.T."/>
            <person name="Pattyn P."/>
            <person name="Bakker E.G."/>
            <person name="Cao J."/>
            <person name="Cheng J.-F."/>
            <person name="Clark R.M."/>
            <person name="Fahlgren N."/>
            <person name="Fawcett J.A."/>
            <person name="Grimwood J."/>
            <person name="Gundlach H."/>
            <person name="Haberer G."/>
            <person name="Hollister J.D."/>
            <person name="Ossowski S."/>
            <person name="Ottilar R.P."/>
            <person name="Salamov A.A."/>
            <person name="Schneeberger K."/>
            <person name="Spannagl M."/>
            <person name="Wang X."/>
            <person name="Yang L."/>
            <person name="Nasrallah M.E."/>
            <person name="Bergelson J."/>
            <person name="Carrington J.C."/>
            <person name="Gaut B.S."/>
            <person name="Schmutz J."/>
            <person name="Mayer K.F.X."/>
            <person name="Van de Peer Y."/>
            <person name="Grigoriev I.V."/>
            <person name="Nordborg M."/>
            <person name="Weigel D."/>
            <person name="Guo Y.-L."/>
        </authorList>
    </citation>
    <scope>NUCLEOTIDE SEQUENCE [LARGE SCALE GENOMIC DNA]</scope>
    <source>
        <strain evidence="2">cv. MN47</strain>
    </source>
</reference>
<keyword evidence="2" id="KW-1185">Reference proteome</keyword>
<organism evidence="2">
    <name type="scientific">Arabidopsis lyrata subsp. lyrata</name>
    <name type="common">Lyre-leaved rock-cress</name>
    <dbReference type="NCBI Taxonomy" id="81972"/>
    <lineage>
        <taxon>Eukaryota</taxon>
        <taxon>Viridiplantae</taxon>
        <taxon>Streptophyta</taxon>
        <taxon>Embryophyta</taxon>
        <taxon>Tracheophyta</taxon>
        <taxon>Spermatophyta</taxon>
        <taxon>Magnoliopsida</taxon>
        <taxon>eudicotyledons</taxon>
        <taxon>Gunneridae</taxon>
        <taxon>Pentapetalae</taxon>
        <taxon>rosids</taxon>
        <taxon>malvids</taxon>
        <taxon>Brassicales</taxon>
        <taxon>Brassicaceae</taxon>
        <taxon>Camelineae</taxon>
        <taxon>Arabidopsis</taxon>
    </lineage>
</organism>
<dbReference type="Proteomes" id="UP000008694">
    <property type="component" value="Unassembled WGS sequence"/>
</dbReference>